<dbReference type="PANTHER" id="PTHR22916">
    <property type="entry name" value="GLYCOSYLTRANSFERASE"/>
    <property type="match status" value="1"/>
</dbReference>
<dbReference type="Proteomes" id="UP001597368">
    <property type="component" value="Unassembled WGS sequence"/>
</dbReference>
<dbReference type="InterPro" id="IPR029044">
    <property type="entry name" value="Nucleotide-diphossugar_trans"/>
</dbReference>
<dbReference type="CDD" id="cd00761">
    <property type="entry name" value="Glyco_tranf_GTA_type"/>
    <property type="match status" value="1"/>
</dbReference>
<dbReference type="SUPFAM" id="SSF53448">
    <property type="entry name" value="Nucleotide-diphospho-sugar transferases"/>
    <property type="match status" value="1"/>
</dbReference>
<evidence type="ECO:0000313" key="3">
    <source>
        <dbReference type="EMBL" id="MFD1931439.1"/>
    </source>
</evidence>
<keyword evidence="4" id="KW-1185">Reference proteome</keyword>
<comment type="caution">
    <text evidence="3">The sequence shown here is derived from an EMBL/GenBank/DDBJ whole genome shotgun (WGS) entry which is preliminary data.</text>
</comment>
<evidence type="ECO:0000259" key="2">
    <source>
        <dbReference type="Pfam" id="PF00535"/>
    </source>
</evidence>
<dbReference type="Gene3D" id="3.90.550.10">
    <property type="entry name" value="Spore Coat Polysaccharide Biosynthesis Protein SpsA, Chain A"/>
    <property type="match status" value="1"/>
</dbReference>
<accession>A0ABW4SST8</accession>
<dbReference type="InterPro" id="IPR001173">
    <property type="entry name" value="Glyco_trans_2-like"/>
</dbReference>
<gene>
    <name evidence="3" type="ORF">ACFSKW_08125</name>
</gene>
<dbReference type="EMBL" id="JBHUFV010000015">
    <property type="protein sequence ID" value="MFD1931439.1"/>
    <property type="molecule type" value="Genomic_DNA"/>
</dbReference>
<dbReference type="PANTHER" id="PTHR22916:SF3">
    <property type="entry name" value="UDP-GLCNAC:BETAGAL BETA-1,3-N-ACETYLGLUCOSAMINYLTRANSFERASE-LIKE PROTEIN 1"/>
    <property type="match status" value="1"/>
</dbReference>
<feature type="region of interest" description="Disordered" evidence="1">
    <location>
        <begin position="460"/>
        <end position="499"/>
    </location>
</feature>
<dbReference type="Pfam" id="PF00535">
    <property type="entry name" value="Glycos_transf_2"/>
    <property type="match status" value="1"/>
</dbReference>
<dbReference type="RefSeq" id="WP_379570769.1">
    <property type="nucleotide sequence ID" value="NZ_JBHUFV010000015.1"/>
</dbReference>
<evidence type="ECO:0000313" key="4">
    <source>
        <dbReference type="Proteomes" id="UP001597368"/>
    </source>
</evidence>
<reference evidence="4" key="1">
    <citation type="journal article" date="2019" name="Int. J. Syst. Evol. Microbiol.">
        <title>The Global Catalogue of Microorganisms (GCM) 10K type strain sequencing project: providing services to taxonomists for standard genome sequencing and annotation.</title>
        <authorList>
            <consortium name="The Broad Institute Genomics Platform"/>
            <consortium name="The Broad Institute Genome Sequencing Center for Infectious Disease"/>
            <person name="Wu L."/>
            <person name="Ma J."/>
        </authorList>
    </citation>
    <scope>NUCLEOTIDE SEQUENCE [LARGE SCALE GENOMIC DNA]</scope>
    <source>
        <strain evidence="4">ICMP 6774ER</strain>
    </source>
</reference>
<evidence type="ECO:0000256" key="1">
    <source>
        <dbReference type="SAM" id="MobiDB-lite"/>
    </source>
</evidence>
<feature type="domain" description="Glycosyltransferase 2-like" evidence="2">
    <location>
        <begin position="5"/>
        <end position="165"/>
    </location>
</feature>
<organism evidence="3 4">
    <name type="scientific">Nonomuraea mangrovi</name>
    <dbReference type="NCBI Taxonomy" id="2316207"/>
    <lineage>
        <taxon>Bacteria</taxon>
        <taxon>Bacillati</taxon>
        <taxon>Actinomycetota</taxon>
        <taxon>Actinomycetes</taxon>
        <taxon>Streptosporangiales</taxon>
        <taxon>Streptosporangiaceae</taxon>
        <taxon>Nonomuraea</taxon>
    </lineage>
</organism>
<proteinExistence type="predicted"/>
<name>A0ABW4SST8_9ACTN</name>
<protein>
    <submittedName>
        <fullName evidence="3">Glycosyltransferase family 2 protein</fullName>
    </submittedName>
</protein>
<sequence>MPLLSVIVPYCNVEPYITECLKSLAAQSLTDLEVILVDDGSTDGSRAVAEDFVARDPRFVLVTQERQGPGPARNTGVRHATGTYLAFADSDDLVPPGAYDLLVRSLETTGSDLACGGVERLRSGEVSPSSLHAKPFRRSVERTHISRMRVLVRDRTVWNKVYRRSFWDDRRLEFAAGIYEDLPVAIRAHVVADQVDVLSEVVYQWRERDVGEPSITQGRQEPDNLRARHASIRAVREIMAAEAAPRLLVSFDRVVLEKDTAFLLQAVAESDAEERGELLELGRAWLADLRRSVVKEASALRRLELYLLKRGLADELREVRAFRAKAAGELRAARRRKKDEGWYGDYPYLRDKRLQIPYKVFDISEELRLVARVESASLDGDRLRVRGEVFIRRLEGRRLKVALWLEQDGTTIPVKARWKKRRTFTAQIDASALAHGTWRMGVRAEFQELIKDGYLRPAPIGGQDDAADDDPDLNGSTQELGTCRDGQEAAWTFSSSSRE</sequence>